<dbReference type="InterPro" id="IPR002347">
    <property type="entry name" value="SDR_fam"/>
</dbReference>
<dbReference type="PANTHER" id="PTHR43639">
    <property type="entry name" value="OXIDOREDUCTASE, SHORT-CHAIN DEHYDROGENASE/REDUCTASE FAMILY (AFU_ORTHOLOGUE AFUA_5G02870)"/>
    <property type="match status" value="1"/>
</dbReference>
<name>A0ABX5LRA8_9GAMM</name>
<dbReference type="Pfam" id="PF13561">
    <property type="entry name" value="adh_short_C2"/>
    <property type="match status" value="1"/>
</dbReference>
<comment type="caution">
    <text evidence="3">The sequence shown here is derived from an EMBL/GenBank/DDBJ whole genome shotgun (WGS) entry which is preliminary data.</text>
</comment>
<dbReference type="InterPro" id="IPR020904">
    <property type="entry name" value="Sc_DH/Rdtase_CS"/>
</dbReference>
<dbReference type="PROSITE" id="PS00061">
    <property type="entry name" value="ADH_SHORT"/>
    <property type="match status" value="1"/>
</dbReference>
<evidence type="ECO:0000313" key="3">
    <source>
        <dbReference type="EMBL" id="PXF29182.1"/>
    </source>
</evidence>
<evidence type="ECO:0000256" key="1">
    <source>
        <dbReference type="ARBA" id="ARBA00006484"/>
    </source>
</evidence>
<organism evidence="3 4">
    <name type="scientific">Pokkaliibacter plantistimulans</name>
    <dbReference type="NCBI Taxonomy" id="1635171"/>
    <lineage>
        <taxon>Bacteria</taxon>
        <taxon>Pseudomonadati</taxon>
        <taxon>Pseudomonadota</taxon>
        <taxon>Gammaproteobacteria</taxon>
        <taxon>Oceanospirillales</taxon>
        <taxon>Balneatrichaceae</taxon>
        <taxon>Pokkaliibacter</taxon>
    </lineage>
</organism>
<dbReference type="Proteomes" id="UP000248090">
    <property type="component" value="Unassembled WGS sequence"/>
</dbReference>
<keyword evidence="2" id="KW-0560">Oxidoreductase</keyword>
<sequence length="254" mass="27663">MTTLTNRYPSLSGQQVFISGGASGIGEHLVMAFCAQGAHVAFIDIDELSAEALVTRAAQETGIKPWYAPCDVRDISRLQQCISEAATAMGGLTVLINNAAKDDRHDVDEVTPEYWDNCQNINLRHHFFAMQQAARLMKDKGSIINMGSIGWLRGRPGIVGYTTAKGAIHAMTRTMARELGPQGIRVNSVLPGAVVTERQKALWLNPDIDQQFLDLQALKFRIQPDDIAAMVLFLASDDSRACAGQSFVVDCGIV</sequence>
<evidence type="ECO:0000256" key="2">
    <source>
        <dbReference type="ARBA" id="ARBA00023002"/>
    </source>
</evidence>
<dbReference type="SUPFAM" id="SSF51735">
    <property type="entry name" value="NAD(P)-binding Rossmann-fold domains"/>
    <property type="match status" value="1"/>
</dbReference>
<protein>
    <submittedName>
        <fullName evidence="3">3-oxoacyl-ACP reductase</fullName>
    </submittedName>
</protein>
<dbReference type="PRINTS" id="PR00081">
    <property type="entry name" value="GDHRDH"/>
</dbReference>
<dbReference type="EMBL" id="LAPT01000122">
    <property type="protein sequence ID" value="PXF29182.1"/>
    <property type="molecule type" value="Genomic_DNA"/>
</dbReference>
<evidence type="ECO:0000313" key="4">
    <source>
        <dbReference type="Proteomes" id="UP000248090"/>
    </source>
</evidence>
<dbReference type="CDD" id="cd05233">
    <property type="entry name" value="SDR_c"/>
    <property type="match status" value="1"/>
</dbReference>
<dbReference type="InterPro" id="IPR036291">
    <property type="entry name" value="NAD(P)-bd_dom_sf"/>
</dbReference>
<comment type="similarity">
    <text evidence="1">Belongs to the short-chain dehydrogenases/reductases (SDR) family.</text>
</comment>
<dbReference type="Gene3D" id="3.40.50.720">
    <property type="entry name" value="NAD(P)-binding Rossmann-like Domain"/>
    <property type="match status" value="1"/>
</dbReference>
<dbReference type="PRINTS" id="PR00080">
    <property type="entry name" value="SDRFAMILY"/>
</dbReference>
<accession>A0ABX5LRA8</accession>
<keyword evidence="4" id="KW-1185">Reference proteome</keyword>
<proteinExistence type="inferred from homology"/>
<dbReference type="RefSeq" id="WP_110189427.1">
    <property type="nucleotide sequence ID" value="NZ_CP177354.1"/>
</dbReference>
<reference evidence="3 4" key="1">
    <citation type="submission" date="2015-03" db="EMBL/GenBank/DDBJ databases">
        <authorList>
            <person name="Krishnan R."/>
            <person name="Midha S."/>
            <person name="Patil P.B."/>
            <person name="Rameshkumar N."/>
        </authorList>
    </citation>
    <scope>NUCLEOTIDE SEQUENCE [LARGE SCALE GENOMIC DNA]</scope>
    <source>
        <strain evidence="3 4">L1E11</strain>
    </source>
</reference>
<dbReference type="PANTHER" id="PTHR43639:SF1">
    <property type="entry name" value="SHORT-CHAIN DEHYDROGENASE_REDUCTASE FAMILY PROTEIN"/>
    <property type="match status" value="1"/>
</dbReference>
<gene>
    <name evidence="3" type="ORF">WH50_22120</name>
</gene>